<dbReference type="SUPFAM" id="SSF51735">
    <property type="entry name" value="NAD(P)-binding Rossmann-fold domains"/>
    <property type="match status" value="1"/>
</dbReference>
<dbReference type="GO" id="GO:0006740">
    <property type="term" value="P:NADPH regeneration"/>
    <property type="evidence" value="ECO:0007669"/>
    <property type="project" value="InterPro"/>
</dbReference>
<evidence type="ECO:0000256" key="1">
    <source>
        <dbReference type="ARBA" id="ARBA00023002"/>
    </source>
</evidence>
<dbReference type="GO" id="GO:0005886">
    <property type="term" value="C:plasma membrane"/>
    <property type="evidence" value="ECO:0007669"/>
    <property type="project" value="TreeGrafter"/>
</dbReference>
<dbReference type="GO" id="GO:0050661">
    <property type="term" value="F:NADP binding"/>
    <property type="evidence" value="ECO:0007669"/>
    <property type="project" value="InterPro"/>
</dbReference>
<dbReference type="NCBIfam" id="TIGR01915">
    <property type="entry name" value="npdG"/>
    <property type="match status" value="1"/>
</dbReference>
<dbReference type="PANTHER" id="PTHR14239:SF0">
    <property type="entry name" value="F420-DEPENDENT NADP REDUCTASE"/>
    <property type="match status" value="1"/>
</dbReference>
<gene>
    <name evidence="3" type="primary">npdG</name>
    <name evidence="3" type="ORF">KFK14_07100</name>
</gene>
<dbReference type="InterPro" id="IPR028939">
    <property type="entry name" value="P5C_Rdtase_cat_N"/>
</dbReference>
<dbReference type="RefSeq" id="WP_212610382.1">
    <property type="nucleotide sequence ID" value="NZ_CP073910.1"/>
</dbReference>
<dbReference type="Proteomes" id="UP000681425">
    <property type="component" value="Chromosome"/>
</dbReference>
<dbReference type="Gene3D" id="3.40.50.720">
    <property type="entry name" value="NAD(P)-binding Rossmann-like Domain"/>
    <property type="match status" value="1"/>
</dbReference>
<sequence>MDSRVIAVVGGTGKLGAALARRLAKTGRSVIIGSRSAESAQQMAAALGFGLRGMGNADAAREASIVFVTVPFAGQEATLAEIRPHVGGKIVVDTTVPLVPPKVMRVQLPPEGSAALRTQHLLGVGVTVVSGFHNVAAHKLATDENVACDVLVFGDDKQARAAVVELAGQAGLRGIHGGPLVNSAAAEAMTSLLIFINKTYRSDGAGIQITGELIEPDA</sequence>
<name>A0A975K9D0_9SPHN</name>
<feature type="domain" description="Pyrroline-5-carboxylate reductase catalytic N-terminal" evidence="2">
    <location>
        <begin position="6"/>
        <end position="97"/>
    </location>
</feature>
<dbReference type="KEGG" id="spph:KFK14_07100"/>
<dbReference type="InterPro" id="IPR010185">
    <property type="entry name" value="NpdG"/>
</dbReference>
<evidence type="ECO:0000313" key="4">
    <source>
        <dbReference type="Proteomes" id="UP000681425"/>
    </source>
</evidence>
<accession>A0A975K9D0</accession>
<keyword evidence="1" id="KW-0560">Oxidoreductase</keyword>
<evidence type="ECO:0000313" key="3">
    <source>
        <dbReference type="EMBL" id="QUT07175.1"/>
    </source>
</evidence>
<dbReference type="GO" id="GO:0052851">
    <property type="term" value="F:ferric-chelate reductase (NADPH) activity"/>
    <property type="evidence" value="ECO:0007669"/>
    <property type="project" value="TreeGrafter"/>
</dbReference>
<dbReference type="GO" id="GO:0008823">
    <property type="term" value="F:cupric reductase (NADH) activity"/>
    <property type="evidence" value="ECO:0007669"/>
    <property type="project" value="TreeGrafter"/>
</dbReference>
<proteinExistence type="predicted"/>
<dbReference type="EMBL" id="CP073910">
    <property type="protein sequence ID" value="QUT07175.1"/>
    <property type="molecule type" value="Genomic_DNA"/>
</dbReference>
<dbReference type="PANTHER" id="PTHR14239">
    <property type="entry name" value="DUDULIN-RELATED"/>
    <property type="match status" value="1"/>
</dbReference>
<reference evidence="3" key="1">
    <citation type="submission" date="2021-04" db="EMBL/GenBank/DDBJ databases">
        <title>Isolation of p-tert-butylphenol degrading bacteria Sphingobium phenoxybenzoativorans Tas13 from active sludge.</title>
        <authorList>
            <person name="Li Y."/>
        </authorList>
    </citation>
    <scope>NUCLEOTIDE SEQUENCE</scope>
    <source>
        <strain evidence="3">Tas13</strain>
    </source>
</reference>
<dbReference type="InterPro" id="IPR051267">
    <property type="entry name" value="STEAP_metalloreductase"/>
</dbReference>
<dbReference type="GO" id="GO:0016651">
    <property type="term" value="F:oxidoreductase activity, acting on NAD(P)H"/>
    <property type="evidence" value="ECO:0007669"/>
    <property type="project" value="InterPro"/>
</dbReference>
<dbReference type="Pfam" id="PF03807">
    <property type="entry name" value="F420_oxidored"/>
    <property type="match status" value="1"/>
</dbReference>
<dbReference type="AlphaFoldDB" id="A0A975K9D0"/>
<keyword evidence="4" id="KW-1185">Reference proteome</keyword>
<organism evidence="3 4">
    <name type="scientific">Sphingobium phenoxybenzoativorans</name>
    <dbReference type="NCBI Taxonomy" id="1592790"/>
    <lineage>
        <taxon>Bacteria</taxon>
        <taxon>Pseudomonadati</taxon>
        <taxon>Pseudomonadota</taxon>
        <taxon>Alphaproteobacteria</taxon>
        <taxon>Sphingomonadales</taxon>
        <taxon>Sphingomonadaceae</taxon>
        <taxon>Sphingobium</taxon>
    </lineage>
</organism>
<evidence type="ECO:0000259" key="2">
    <source>
        <dbReference type="Pfam" id="PF03807"/>
    </source>
</evidence>
<dbReference type="GO" id="GO:0015677">
    <property type="term" value="P:copper ion import"/>
    <property type="evidence" value="ECO:0007669"/>
    <property type="project" value="TreeGrafter"/>
</dbReference>
<protein>
    <submittedName>
        <fullName evidence="3">NADPH-dependent F420 reductase</fullName>
    </submittedName>
</protein>
<dbReference type="InterPro" id="IPR036291">
    <property type="entry name" value="NAD(P)-bd_dom_sf"/>
</dbReference>
<dbReference type="GO" id="GO:0070967">
    <property type="term" value="F:coenzyme F420 binding"/>
    <property type="evidence" value="ECO:0007669"/>
    <property type="project" value="InterPro"/>
</dbReference>